<dbReference type="InterPro" id="IPR011990">
    <property type="entry name" value="TPR-like_helical_dom_sf"/>
</dbReference>
<dbReference type="InterPro" id="IPR053137">
    <property type="entry name" value="NLR-like"/>
</dbReference>
<gene>
    <name evidence="2" type="ORF">DUNSADRAFT_1951</name>
</gene>
<evidence type="ECO:0000313" key="3">
    <source>
        <dbReference type="Proteomes" id="UP000815325"/>
    </source>
</evidence>
<dbReference type="EMBL" id="MU069561">
    <property type="protein sequence ID" value="KAF5838935.1"/>
    <property type="molecule type" value="Genomic_DNA"/>
</dbReference>
<proteinExistence type="predicted"/>
<evidence type="ECO:0000256" key="1">
    <source>
        <dbReference type="SAM" id="MobiDB-lite"/>
    </source>
</evidence>
<organism evidence="2 3">
    <name type="scientific">Dunaliella salina</name>
    <name type="common">Green alga</name>
    <name type="synonym">Protococcus salinus</name>
    <dbReference type="NCBI Taxonomy" id="3046"/>
    <lineage>
        <taxon>Eukaryota</taxon>
        <taxon>Viridiplantae</taxon>
        <taxon>Chlorophyta</taxon>
        <taxon>core chlorophytes</taxon>
        <taxon>Chlorophyceae</taxon>
        <taxon>CS clade</taxon>
        <taxon>Chlamydomonadales</taxon>
        <taxon>Dunaliellaceae</taxon>
        <taxon>Dunaliella</taxon>
    </lineage>
</organism>
<dbReference type="PANTHER" id="PTHR46082:SF6">
    <property type="entry name" value="AAA+ ATPASE DOMAIN-CONTAINING PROTEIN-RELATED"/>
    <property type="match status" value="1"/>
</dbReference>
<protein>
    <recommendedName>
        <fullName evidence="4">Kinesin light chain</fullName>
    </recommendedName>
</protein>
<evidence type="ECO:0008006" key="4">
    <source>
        <dbReference type="Google" id="ProtNLM"/>
    </source>
</evidence>
<dbReference type="Pfam" id="PF13374">
    <property type="entry name" value="TPR_10"/>
    <property type="match status" value="1"/>
</dbReference>
<dbReference type="PANTHER" id="PTHR46082">
    <property type="entry name" value="ATP/GTP-BINDING PROTEIN-RELATED"/>
    <property type="match status" value="1"/>
</dbReference>
<sequence>MKGSLRKQRSCTKALWQGAGRHLDQTMQTQCMLYATWQCFSGTKKIQKISRRMSRRSSSSHPKSLKSINNHAQGRHSEAADAYKEVLAWRQKNLGPDHEDTLDAMDSLAYYLRKEGSYAEAEALYRDLVKLRKQTLGQHEDTISALNGLSSCLEDQGNLSKAEELYGGVVAGRRKVLVPDDANTMNAVRNLAIFYWNQDRFSEAEDPFRELLAWHQKASGAQHQDTLNTMDSLAFCLEVGGNNAEAQALRGQMNAIK</sequence>
<dbReference type="SUPFAM" id="SSF48452">
    <property type="entry name" value="TPR-like"/>
    <property type="match status" value="1"/>
</dbReference>
<dbReference type="Gene3D" id="1.25.40.10">
    <property type="entry name" value="Tetratricopeptide repeat domain"/>
    <property type="match status" value="1"/>
</dbReference>
<feature type="compositionally biased region" description="Low complexity" evidence="1">
    <location>
        <begin position="56"/>
        <end position="68"/>
    </location>
</feature>
<name>A0ABQ7GWE8_DUNSA</name>
<feature type="region of interest" description="Disordered" evidence="1">
    <location>
        <begin position="50"/>
        <end position="76"/>
    </location>
</feature>
<dbReference type="Proteomes" id="UP000815325">
    <property type="component" value="Unassembled WGS sequence"/>
</dbReference>
<accession>A0ABQ7GWE8</accession>
<reference evidence="2" key="1">
    <citation type="submission" date="2017-08" db="EMBL/GenBank/DDBJ databases">
        <authorList>
            <person name="Polle J.E."/>
            <person name="Barry K."/>
            <person name="Cushman J."/>
            <person name="Schmutz J."/>
            <person name="Tran D."/>
            <person name="Hathwaick L.T."/>
            <person name="Yim W.C."/>
            <person name="Jenkins J."/>
            <person name="Mckie-Krisberg Z.M."/>
            <person name="Prochnik S."/>
            <person name="Lindquist E."/>
            <person name="Dockter R.B."/>
            <person name="Adam C."/>
            <person name="Molina H."/>
            <person name="Bunkerborg J."/>
            <person name="Jin E."/>
            <person name="Buchheim M."/>
            <person name="Magnuson J."/>
        </authorList>
    </citation>
    <scope>NUCLEOTIDE SEQUENCE</scope>
    <source>
        <strain evidence="2">CCAP 19/18</strain>
    </source>
</reference>
<keyword evidence="3" id="KW-1185">Reference proteome</keyword>
<dbReference type="Pfam" id="PF13424">
    <property type="entry name" value="TPR_12"/>
    <property type="match status" value="2"/>
</dbReference>
<comment type="caution">
    <text evidence="2">The sequence shown here is derived from an EMBL/GenBank/DDBJ whole genome shotgun (WGS) entry which is preliminary data.</text>
</comment>
<evidence type="ECO:0000313" key="2">
    <source>
        <dbReference type="EMBL" id="KAF5838935.1"/>
    </source>
</evidence>